<organism evidence="9 10">
    <name type="scientific">Olpidium bornovanus</name>
    <dbReference type="NCBI Taxonomy" id="278681"/>
    <lineage>
        <taxon>Eukaryota</taxon>
        <taxon>Fungi</taxon>
        <taxon>Fungi incertae sedis</taxon>
        <taxon>Olpidiomycota</taxon>
        <taxon>Olpidiomycotina</taxon>
        <taxon>Olpidiomycetes</taxon>
        <taxon>Olpidiales</taxon>
        <taxon>Olpidiaceae</taxon>
        <taxon>Olpidium</taxon>
    </lineage>
</organism>
<dbReference type="Proteomes" id="UP000673691">
    <property type="component" value="Unassembled WGS sequence"/>
</dbReference>
<keyword evidence="6 8" id="KW-1133">Transmembrane helix</keyword>
<keyword evidence="10" id="KW-1185">Reference proteome</keyword>
<comment type="subcellular location">
    <subcellularLocation>
        <location evidence="1">Endoplasmic reticulum membrane</location>
        <topology evidence="1">Multi-pass membrane protein</topology>
    </subcellularLocation>
</comment>
<dbReference type="OrthoDB" id="369569at2759"/>
<feature type="transmembrane region" description="Helical" evidence="8">
    <location>
        <begin position="58"/>
        <end position="80"/>
    </location>
</feature>
<dbReference type="GO" id="GO:0005789">
    <property type="term" value="C:endoplasmic reticulum membrane"/>
    <property type="evidence" value="ECO:0007669"/>
    <property type="project" value="UniProtKB-SubCell"/>
</dbReference>
<evidence type="ECO:0000256" key="1">
    <source>
        <dbReference type="ARBA" id="ARBA00004477"/>
    </source>
</evidence>
<sequence>MASRKPASATFTLDFASLEVSRLSGRGFQKTYYINDLRLQKAWDVALGAAKGIPMNAFMLWMAGSGVQIFSIMITAMMLCRTSTQVGRIAEPFAAFLKSSELLREVEISTADGFGKRVTEETAALTSSRSVFFCFLFRPAFEKFEVTGPAKKHYSLLMPKLAFVAVQMLMLSFGVYKCSSMGLLPTATSDWLAFLEPKTVLEYSATT</sequence>
<gene>
    <name evidence="9" type="ORF">BJ554DRAFT_6358</name>
</gene>
<accession>A0A8H8A2L5</accession>
<name>A0A8H8A2L5_9FUNG</name>
<dbReference type="Pfam" id="PF06417">
    <property type="entry name" value="EMC4"/>
    <property type="match status" value="2"/>
</dbReference>
<evidence type="ECO:0000313" key="9">
    <source>
        <dbReference type="EMBL" id="KAG5463801.1"/>
    </source>
</evidence>
<dbReference type="PANTHER" id="PTHR19315">
    <property type="entry name" value="ER MEMBRANE PROTEIN COMPLEX SUBUNIT 4"/>
    <property type="match status" value="1"/>
</dbReference>
<keyword evidence="5" id="KW-0256">Endoplasmic reticulum</keyword>
<reference evidence="9 10" key="1">
    <citation type="journal article" name="Sci. Rep.">
        <title>Genome-scale phylogenetic analyses confirm Olpidium as the closest living zoosporic fungus to the non-flagellated, terrestrial fungi.</title>
        <authorList>
            <person name="Chang Y."/>
            <person name="Rochon D."/>
            <person name="Sekimoto S."/>
            <person name="Wang Y."/>
            <person name="Chovatia M."/>
            <person name="Sandor L."/>
            <person name="Salamov A."/>
            <person name="Grigoriev I.V."/>
            <person name="Stajich J.E."/>
            <person name="Spatafora J.W."/>
        </authorList>
    </citation>
    <scope>NUCLEOTIDE SEQUENCE [LARGE SCALE GENOMIC DNA]</scope>
    <source>
        <strain evidence="9">S191</strain>
    </source>
</reference>
<evidence type="ECO:0000256" key="8">
    <source>
        <dbReference type="SAM" id="Phobius"/>
    </source>
</evidence>
<comment type="caution">
    <text evidence="9">The sequence shown here is derived from an EMBL/GenBank/DDBJ whole genome shotgun (WGS) entry which is preliminary data.</text>
</comment>
<evidence type="ECO:0000256" key="4">
    <source>
        <dbReference type="ARBA" id="ARBA00022692"/>
    </source>
</evidence>
<keyword evidence="4 8" id="KW-0812">Transmembrane</keyword>
<protein>
    <recommendedName>
        <fullName evidence="3">ER membrane protein complex subunit 4</fullName>
    </recommendedName>
</protein>
<feature type="transmembrane region" description="Helical" evidence="8">
    <location>
        <begin position="161"/>
        <end position="184"/>
    </location>
</feature>
<evidence type="ECO:0000256" key="5">
    <source>
        <dbReference type="ARBA" id="ARBA00022824"/>
    </source>
</evidence>
<evidence type="ECO:0000256" key="7">
    <source>
        <dbReference type="ARBA" id="ARBA00023136"/>
    </source>
</evidence>
<evidence type="ECO:0000256" key="3">
    <source>
        <dbReference type="ARBA" id="ARBA00020820"/>
    </source>
</evidence>
<keyword evidence="7 8" id="KW-0472">Membrane</keyword>
<proteinExistence type="inferred from homology"/>
<evidence type="ECO:0000313" key="10">
    <source>
        <dbReference type="Proteomes" id="UP000673691"/>
    </source>
</evidence>
<evidence type="ECO:0000256" key="6">
    <source>
        <dbReference type="ARBA" id="ARBA00022989"/>
    </source>
</evidence>
<dbReference type="AlphaFoldDB" id="A0A8H8A2L5"/>
<dbReference type="InterPro" id="IPR009445">
    <property type="entry name" value="TMEM85/Emc4"/>
</dbReference>
<comment type="similarity">
    <text evidence="2">Belongs to the EMC4 family.</text>
</comment>
<dbReference type="EMBL" id="JAEFCI010000048">
    <property type="protein sequence ID" value="KAG5463801.1"/>
    <property type="molecule type" value="Genomic_DNA"/>
</dbReference>
<evidence type="ECO:0000256" key="2">
    <source>
        <dbReference type="ARBA" id="ARBA00007715"/>
    </source>
</evidence>